<comment type="caution">
    <text evidence="2">The sequence shown here is derived from an EMBL/GenBank/DDBJ whole genome shotgun (WGS) entry which is preliminary data.</text>
</comment>
<evidence type="ECO:0000313" key="2">
    <source>
        <dbReference type="EMBL" id="RBP39676.1"/>
    </source>
</evidence>
<reference evidence="2 3" key="1">
    <citation type="submission" date="2018-06" db="EMBL/GenBank/DDBJ databases">
        <title>Genomic Encyclopedia of Type Strains, Phase IV (KMG-IV): sequencing the most valuable type-strain genomes for metagenomic binning, comparative biology and taxonomic classification.</title>
        <authorList>
            <person name="Goeker M."/>
        </authorList>
    </citation>
    <scope>NUCLEOTIDE SEQUENCE [LARGE SCALE GENOMIC DNA]</scope>
    <source>
        <strain evidence="2 3">DSM 25532</strain>
    </source>
</reference>
<feature type="transmembrane region" description="Helical" evidence="1">
    <location>
        <begin position="98"/>
        <end position="118"/>
    </location>
</feature>
<protein>
    <submittedName>
        <fullName evidence="2">Uncharacterized protein</fullName>
    </submittedName>
</protein>
<gene>
    <name evidence="2" type="ORF">DES53_109103</name>
</gene>
<proteinExistence type="predicted"/>
<sequence>MNPEENINVPVRECFSPFDGDNDPLERGYQRSLREMRGWIDSGRIASLRKPAVLLLLLMLVGWMILDVSLFRMLLRVAVGWLVFLWETVPQIHVDGLSLVNGVVGLVVVCAVLHWLLASVFGRTAATGHRWRWRTTLSIVAVVAVMFGICVATVGLVTSIGWASSSAGKLRGSYGTPRDQNRHNASYLVSNGRHVALQEDGKLPEDLFGALAMASSLFREPFVVFFDENLEQPPQYFTWLGKGLDATGTPGDVPVAVAPHPYADGTRLVAFMDERVEECTEEEWQAALVRWRQTVMDTQIKEEVK</sequence>
<evidence type="ECO:0000256" key="1">
    <source>
        <dbReference type="SAM" id="Phobius"/>
    </source>
</evidence>
<name>A0A366HBJ1_9BACT</name>
<keyword evidence="1" id="KW-1133">Transmembrane helix</keyword>
<evidence type="ECO:0000313" key="3">
    <source>
        <dbReference type="Proteomes" id="UP000253426"/>
    </source>
</evidence>
<keyword evidence="3" id="KW-1185">Reference proteome</keyword>
<dbReference type="EMBL" id="QNRR01000009">
    <property type="protein sequence ID" value="RBP39676.1"/>
    <property type="molecule type" value="Genomic_DNA"/>
</dbReference>
<keyword evidence="1" id="KW-0472">Membrane</keyword>
<keyword evidence="1" id="KW-0812">Transmembrane</keyword>
<feature type="transmembrane region" description="Helical" evidence="1">
    <location>
        <begin position="53"/>
        <end position="86"/>
    </location>
</feature>
<feature type="transmembrane region" description="Helical" evidence="1">
    <location>
        <begin position="139"/>
        <end position="163"/>
    </location>
</feature>
<organism evidence="2 3">
    <name type="scientific">Roseimicrobium gellanilyticum</name>
    <dbReference type="NCBI Taxonomy" id="748857"/>
    <lineage>
        <taxon>Bacteria</taxon>
        <taxon>Pseudomonadati</taxon>
        <taxon>Verrucomicrobiota</taxon>
        <taxon>Verrucomicrobiia</taxon>
        <taxon>Verrucomicrobiales</taxon>
        <taxon>Verrucomicrobiaceae</taxon>
        <taxon>Roseimicrobium</taxon>
    </lineage>
</organism>
<dbReference type="AlphaFoldDB" id="A0A366HBJ1"/>
<dbReference type="Proteomes" id="UP000253426">
    <property type="component" value="Unassembled WGS sequence"/>
</dbReference>
<accession>A0A366HBJ1</accession>